<keyword evidence="1" id="KW-1133">Transmembrane helix</keyword>
<gene>
    <name evidence="2" type="ORF">K1W68_13390</name>
</gene>
<dbReference type="RefSeq" id="WP_247067579.1">
    <property type="nucleotide sequence ID" value="NZ_CP094848.1"/>
</dbReference>
<dbReference type="EMBL" id="JAIBCX010000045">
    <property type="protein sequence ID" value="MCJ8354972.1"/>
    <property type="molecule type" value="Genomic_DNA"/>
</dbReference>
<comment type="caution">
    <text evidence="2">The sequence shown here is derived from an EMBL/GenBank/DDBJ whole genome shotgun (WGS) entry which is preliminary data.</text>
</comment>
<protein>
    <submittedName>
        <fullName evidence="2">Uncharacterized protein</fullName>
    </submittedName>
</protein>
<name>A0AAW5EVY3_NOVHA</name>
<evidence type="ECO:0000313" key="2">
    <source>
        <dbReference type="EMBL" id="MCJ8354972.1"/>
    </source>
</evidence>
<feature type="transmembrane region" description="Helical" evidence="1">
    <location>
        <begin position="196"/>
        <end position="215"/>
    </location>
</feature>
<evidence type="ECO:0000313" key="3">
    <source>
        <dbReference type="Proteomes" id="UP001202887"/>
    </source>
</evidence>
<dbReference type="Proteomes" id="UP001202887">
    <property type="component" value="Unassembled WGS sequence"/>
</dbReference>
<accession>A0AAW5EVY3</accession>
<organism evidence="2 3">
    <name type="scientific">Novacetimonas hansenii</name>
    <name type="common">Komagataeibacter hansenii</name>
    <dbReference type="NCBI Taxonomy" id="436"/>
    <lineage>
        <taxon>Bacteria</taxon>
        <taxon>Pseudomonadati</taxon>
        <taxon>Pseudomonadota</taxon>
        <taxon>Alphaproteobacteria</taxon>
        <taxon>Acetobacterales</taxon>
        <taxon>Acetobacteraceae</taxon>
        <taxon>Novacetimonas</taxon>
    </lineage>
</organism>
<reference evidence="2" key="2">
    <citation type="submission" date="2022-03" db="EMBL/GenBank/DDBJ databases">
        <authorList>
            <person name="Ryngajllo M."/>
            <person name="Jacek P."/>
            <person name="Kubiak K."/>
        </authorList>
    </citation>
    <scope>NUCLEOTIDE SEQUENCE</scope>
    <source>
        <strain evidence="2">SI1</strain>
    </source>
</reference>
<keyword evidence="1" id="KW-0812">Transmembrane</keyword>
<sequence length="216" mass="25264">MMLLFELQLTHKNIRHEDFCPSCDQTVWLDERRPSGPYSHPFGKERNATLDWRRRPEMISYLPLHKAAGGIPHDTQETRYAGKKIRMTSLQDGTTDLIHFPRKSILSPAEASQYLGIRKYHLFIMRILRCGPPTISINKKTLYKKDELGKFRLFLMDSMGICENNGIYKEKEDKIRKNIHDPLMSLLSINIIKRKFILVTLWSMVLFGISINLLLF</sequence>
<dbReference type="AlphaFoldDB" id="A0AAW5EVY3"/>
<evidence type="ECO:0000256" key="1">
    <source>
        <dbReference type="SAM" id="Phobius"/>
    </source>
</evidence>
<proteinExistence type="predicted"/>
<keyword evidence="1" id="KW-0472">Membrane</keyword>
<reference evidence="2" key="1">
    <citation type="journal article" date="2021" name="Polymers (Basel)">
        <title>Highly Stretchable Bacterial Cellulose Produced by Komagataeibacter hansenii SI1.</title>
        <authorList>
            <person name="Cielecka I."/>
            <person name="Ryngajllo M."/>
            <person name="Maniukiewicz W."/>
            <person name="Bielecki S."/>
        </authorList>
    </citation>
    <scope>NUCLEOTIDE SEQUENCE</scope>
    <source>
        <strain evidence="2">SI1</strain>
    </source>
</reference>